<name>A0A1Z5IB74_9LACO</name>
<dbReference type="EMBL" id="BCMF01000003">
    <property type="protein sequence ID" value="GAW98770.1"/>
    <property type="molecule type" value="Genomic_DNA"/>
</dbReference>
<gene>
    <name evidence="2" type="ORF">IWT30_00729</name>
</gene>
<feature type="chain" id="PRO_5013142718" description="Lipoprotein" evidence="1">
    <location>
        <begin position="25"/>
        <end position="319"/>
    </location>
</feature>
<dbReference type="Proteomes" id="UP000198374">
    <property type="component" value="Unassembled WGS sequence"/>
</dbReference>
<evidence type="ECO:0008006" key="4">
    <source>
        <dbReference type="Google" id="ProtNLM"/>
    </source>
</evidence>
<organism evidence="2 3">
    <name type="scientific">Secundilactobacillus mixtipabuli</name>
    <dbReference type="NCBI Taxonomy" id="1435342"/>
    <lineage>
        <taxon>Bacteria</taxon>
        <taxon>Bacillati</taxon>
        <taxon>Bacillota</taxon>
        <taxon>Bacilli</taxon>
        <taxon>Lactobacillales</taxon>
        <taxon>Lactobacillaceae</taxon>
        <taxon>Secundilactobacillus</taxon>
    </lineage>
</organism>
<protein>
    <recommendedName>
        <fullName evidence="4">Lipoprotein</fullName>
    </recommendedName>
</protein>
<dbReference type="AlphaFoldDB" id="A0A1Z5IB74"/>
<evidence type="ECO:0000313" key="3">
    <source>
        <dbReference type="Proteomes" id="UP000198374"/>
    </source>
</evidence>
<dbReference type="PROSITE" id="PS51257">
    <property type="entry name" value="PROKAR_LIPOPROTEIN"/>
    <property type="match status" value="1"/>
</dbReference>
<evidence type="ECO:0000256" key="1">
    <source>
        <dbReference type="SAM" id="SignalP"/>
    </source>
</evidence>
<dbReference type="RefSeq" id="WP_089108581.1">
    <property type="nucleotide sequence ID" value="NZ_BCMF01000003.1"/>
</dbReference>
<reference evidence="2 3" key="1">
    <citation type="submission" date="2015-11" db="EMBL/GenBank/DDBJ databases">
        <title>Draft genome sequences of new species of the genus Lactobacillus isolated from orchardgrass silage.</title>
        <authorList>
            <person name="Tohno M."/>
            <person name="Tanizawa Y."/>
            <person name="Arita M."/>
        </authorList>
    </citation>
    <scope>NUCLEOTIDE SEQUENCE [LARGE SCALE GENOMIC DNA]</scope>
    <source>
        <strain evidence="2 3">IWT30</strain>
    </source>
</reference>
<comment type="caution">
    <text evidence="2">The sequence shown here is derived from an EMBL/GenBank/DDBJ whole genome shotgun (WGS) entry which is preliminary data.</text>
</comment>
<feature type="signal peptide" evidence="1">
    <location>
        <begin position="1"/>
        <end position="24"/>
    </location>
</feature>
<sequence length="319" mass="33680" precursor="true">MNRKFRLILSAALLSVVLVGCGKATLSVDHKSYAPSGMTAVIKGHSNQKKVQYRINNGSQKKQAVKDGGYAITLPAKPYKQTVKLNAGGRKASVVVKKSPAIMSYAKFTAAYNQALMGSVLSKKDQAAAMKLQKQGAQLQQQSAKLKADSKAAQAKLKAGDLSAQATLASLAQQGAKLQAQGAQLKQTQAKLAPAFAKAKQQVADDTITAKARTGVYNLKKTATATVRGNVDKGQLIGATLMVPTSSLKSKKAAGTFMKELAVLTGSVGADTNTVLKGFANKANKKNSNQTTTSTIRSNGIDFDLGYSKTTLYIYVTHH</sequence>
<evidence type="ECO:0000313" key="2">
    <source>
        <dbReference type="EMBL" id="GAW98770.1"/>
    </source>
</evidence>
<keyword evidence="1" id="KW-0732">Signal</keyword>
<proteinExistence type="predicted"/>
<dbReference type="OrthoDB" id="2324198at2"/>
<keyword evidence="3" id="KW-1185">Reference proteome</keyword>
<accession>A0A1Z5IB74</accession>